<organism evidence="4 5">
    <name type="scientific">Macrosiphum euphorbiae</name>
    <name type="common">potato aphid</name>
    <dbReference type="NCBI Taxonomy" id="13131"/>
    <lineage>
        <taxon>Eukaryota</taxon>
        <taxon>Metazoa</taxon>
        <taxon>Ecdysozoa</taxon>
        <taxon>Arthropoda</taxon>
        <taxon>Hexapoda</taxon>
        <taxon>Insecta</taxon>
        <taxon>Pterygota</taxon>
        <taxon>Neoptera</taxon>
        <taxon>Paraneoptera</taxon>
        <taxon>Hemiptera</taxon>
        <taxon>Sternorrhyncha</taxon>
        <taxon>Aphidomorpha</taxon>
        <taxon>Aphidoidea</taxon>
        <taxon>Aphididae</taxon>
        <taxon>Macrosiphini</taxon>
        <taxon>Macrosiphum</taxon>
    </lineage>
</organism>
<protein>
    <recommendedName>
        <fullName evidence="3">CCHC-type domain-containing protein</fullName>
    </recommendedName>
</protein>
<dbReference type="EMBL" id="CARXXK010000001">
    <property type="protein sequence ID" value="CAI6346397.1"/>
    <property type="molecule type" value="Genomic_DNA"/>
</dbReference>
<dbReference type="GO" id="GO:0008270">
    <property type="term" value="F:zinc ion binding"/>
    <property type="evidence" value="ECO:0007669"/>
    <property type="project" value="UniProtKB-KW"/>
</dbReference>
<dbReference type="Gene3D" id="4.10.60.10">
    <property type="entry name" value="Zinc finger, CCHC-type"/>
    <property type="match status" value="1"/>
</dbReference>
<feature type="region of interest" description="Disordered" evidence="2">
    <location>
        <begin position="1"/>
        <end position="33"/>
    </location>
</feature>
<dbReference type="Proteomes" id="UP001160148">
    <property type="component" value="Unassembled WGS sequence"/>
</dbReference>
<evidence type="ECO:0000256" key="2">
    <source>
        <dbReference type="SAM" id="MobiDB-lite"/>
    </source>
</evidence>
<name>A0AAV0VU01_9HEMI</name>
<proteinExistence type="predicted"/>
<evidence type="ECO:0000313" key="4">
    <source>
        <dbReference type="EMBL" id="CAI6346397.1"/>
    </source>
</evidence>
<keyword evidence="5" id="KW-1185">Reference proteome</keyword>
<dbReference type="GO" id="GO:0003676">
    <property type="term" value="F:nucleic acid binding"/>
    <property type="evidence" value="ECO:0007669"/>
    <property type="project" value="InterPro"/>
</dbReference>
<evidence type="ECO:0000313" key="5">
    <source>
        <dbReference type="Proteomes" id="UP001160148"/>
    </source>
</evidence>
<keyword evidence="1" id="KW-0863">Zinc-finger</keyword>
<dbReference type="SMART" id="SM00343">
    <property type="entry name" value="ZnF_C2HC"/>
    <property type="match status" value="1"/>
</dbReference>
<dbReference type="PROSITE" id="PS50158">
    <property type="entry name" value="ZF_CCHC"/>
    <property type="match status" value="1"/>
</dbReference>
<accession>A0AAV0VU01</accession>
<feature type="domain" description="CCHC-type" evidence="3">
    <location>
        <begin position="259"/>
        <end position="274"/>
    </location>
</feature>
<evidence type="ECO:0000259" key="3">
    <source>
        <dbReference type="PROSITE" id="PS50158"/>
    </source>
</evidence>
<gene>
    <name evidence="4" type="ORF">MEUPH1_LOCUS3311</name>
</gene>
<dbReference type="SUPFAM" id="SSF57756">
    <property type="entry name" value="Retrovirus zinc finger-like domains"/>
    <property type="match status" value="1"/>
</dbReference>
<reference evidence="4 5" key="1">
    <citation type="submission" date="2023-01" db="EMBL/GenBank/DDBJ databases">
        <authorList>
            <person name="Whitehead M."/>
        </authorList>
    </citation>
    <scope>NUCLEOTIDE SEQUENCE [LARGE SCALE GENOMIC DNA]</scope>
</reference>
<dbReference type="InterPro" id="IPR001878">
    <property type="entry name" value="Znf_CCHC"/>
</dbReference>
<sequence length="474" mass="53857">MFSKKPAMKSPSIRQNSLSTPKSIVTKPSSKINQTKSPQILKLKPTPLVTKITQQILTPQKTSSSTNNIEAQISADVNKKSFATTVANSLVPKKEQAILIDINEAIPHKDYIIAIGNIVKPVNIIFASRISNKRLCIFLTNKALVDNLIINYPIITVNEQQFKIRKLHNPNKRIILSNVYPNIPHEAIENEFNNLNIGLRSNISFLRAGIQDAEFSHILSFRRQTFINHDDIEKLPSSILINYDDTNYRIFISDDSLTCFLCKTQGHIASNCPNKLEEHIIETQIDINDNNSVNTYKTKSKIENLIITSNEEDQTFDMDLDPISGTKRSLPESFNFPSPSLLDTPIVIDNPSHSNILEIQPKTIQETKKPKTISSSLKQFLENLDNNLGPAEEIFNENEDLKIDYITFKHLFENNQGDFNPHDIFTEYKITKEELLDILLKIKPTLKNKSIKNRLTRFARKIVEDSYESAGSEA</sequence>
<keyword evidence="1" id="KW-0479">Metal-binding</keyword>
<evidence type="ECO:0000256" key="1">
    <source>
        <dbReference type="PROSITE-ProRule" id="PRU00047"/>
    </source>
</evidence>
<comment type="caution">
    <text evidence="4">The sequence shown here is derived from an EMBL/GenBank/DDBJ whole genome shotgun (WGS) entry which is preliminary data.</text>
</comment>
<feature type="compositionally biased region" description="Polar residues" evidence="2">
    <location>
        <begin position="12"/>
        <end position="33"/>
    </location>
</feature>
<dbReference type="InterPro" id="IPR036875">
    <property type="entry name" value="Znf_CCHC_sf"/>
</dbReference>
<dbReference type="AlphaFoldDB" id="A0AAV0VU01"/>
<keyword evidence="1" id="KW-0862">Zinc</keyword>